<dbReference type="InterPro" id="IPR052266">
    <property type="entry name" value="Miro-EF-hand_domain"/>
</dbReference>
<dbReference type="Gene3D" id="1.10.238.10">
    <property type="entry name" value="EF-hand"/>
    <property type="match status" value="1"/>
</dbReference>
<dbReference type="GO" id="GO:0060170">
    <property type="term" value="C:ciliary membrane"/>
    <property type="evidence" value="ECO:0007669"/>
    <property type="project" value="TreeGrafter"/>
</dbReference>
<name>A0A1I7WH76_HETBA</name>
<protein>
    <submittedName>
        <fullName evidence="4">EF-hand domain-containing protein</fullName>
    </submittedName>
</protein>
<dbReference type="SUPFAM" id="SSF47473">
    <property type="entry name" value="EF-hand"/>
    <property type="match status" value="1"/>
</dbReference>
<dbReference type="PANTHER" id="PTHR46819:SF1">
    <property type="entry name" value="EF-HAND CALCIUM-BINDING DOMAIN-CONTAINING PROTEIN 7"/>
    <property type="match status" value="1"/>
</dbReference>
<evidence type="ECO:0000313" key="4">
    <source>
        <dbReference type="WBParaSite" id="Hba_04326"/>
    </source>
</evidence>
<evidence type="ECO:0000313" key="3">
    <source>
        <dbReference type="Proteomes" id="UP000095283"/>
    </source>
</evidence>
<evidence type="ECO:0000256" key="1">
    <source>
        <dbReference type="ARBA" id="ARBA00022723"/>
    </source>
</evidence>
<keyword evidence="2" id="KW-0677">Repeat</keyword>
<dbReference type="WBParaSite" id="Hba_04326">
    <property type="protein sequence ID" value="Hba_04326"/>
    <property type="gene ID" value="Hba_04326"/>
</dbReference>
<organism evidence="3 4">
    <name type="scientific">Heterorhabditis bacteriophora</name>
    <name type="common">Entomopathogenic nematode worm</name>
    <dbReference type="NCBI Taxonomy" id="37862"/>
    <lineage>
        <taxon>Eukaryota</taxon>
        <taxon>Metazoa</taxon>
        <taxon>Ecdysozoa</taxon>
        <taxon>Nematoda</taxon>
        <taxon>Chromadorea</taxon>
        <taxon>Rhabditida</taxon>
        <taxon>Rhabditina</taxon>
        <taxon>Rhabditomorpha</taxon>
        <taxon>Strongyloidea</taxon>
        <taxon>Heterorhabditidae</taxon>
        <taxon>Heterorhabditis</taxon>
    </lineage>
</organism>
<keyword evidence="1" id="KW-0479">Metal-binding</keyword>
<accession>A0A1I7WH76</accession>
<keyword evidence="3" id="KW-1185">Reference proteome</keyword>
<dbReference type="PANTHER" id="PTHR46819">
    <property type="entry name" value="EF-HAND CALCIUM-BINDING DOMAIN-CONTAINING PROTEIN 7"/>
    <property type="match status" value="1"/>
</dbReference>
<dbReference type="AlphaFoldDB" id="A0A1I7WH76"/>
<dbReference type="GO" id="GO:0046872">
    <property type="term" value="F:metal ion binding"/>
    <property type="evidence" value="ECO:0007669"/>
    <property type="project" value="UniProtKB-KW"/>
</dbReference>
<sequence>MKSNMFVNDIFAMVTGPDGEIIAITDRLDGEVIRMWYLAYTKKIKRYGYNTVVCWKTIWMTLMNIFEMFDFDCDGLHCREEYAAFSIATADIPPDDEDWELLISQFDSREEALTLSGFLFIHECEAFSGDDLAIPDIWESLHRLGYDGNLQMNTVNFSFILVLSDDPKSFQTCPFSITLHLENSHVMAIPQLSLMNKQNRDFMLMRVYELGEEDITCDILPRIYRTEYFGMMIVSKNKVYNQDIYKLDIIKEKNVRWNFVCGIDDIMPWNSSTDWKSIVCTDVFGCNILIASYSATQQQHTALFRLVKER</sequence>
<dbReference type="Proteomes" id="UP000095283">
    <property type="component" value="Unplaced"/>
</dbReference>
<proteinExistence type="predicted"/>
<dbReference type="GO" id="GO:0098797">
    <property type="term" value="C:plasma membrane protein complex"/>
    <property type="evidence" value="ECO:0007669"/>
    <property type="project" value="TreeGrafter"/>
</dbReference>
<dbReference type="GO" id="GO:1903569">
    <property type="term" value="P:positive regulation of protein localization to ciliary membrane"/>
    <property type="evidence" value="ECO:0007669"/>
    <property type="project" value="TreeGrafter"/>
</dbReference>
<evidence type="ECO:0000256" key="2">
    <source>
        <dbReference type="ARBA" id="ARBA00022737"/>
    </source>
</evidence>
<reference evidence="4" key="1">
    <citation type="submission" date="2016-11" db="UniProtKB">
        <authorList>
            <consortium name="WormBaseParasite"/>
        </authorList>
    </citation>
    <scope>IDENTIFICATION</scope>
</reference>
<dbReference type="InterPro" id="IPR011992">
    <property type="entry name" value="EF-hand-dom_pair"/>
</dbReference>